<dbReference type="HAMAP" id="MF_00905">
    <property type="entry name" value="cAMP_phosphodiest_CpdA"/>
    <property type="match status" value="1"/>
</dbReference>
<evidence type="ECO:0000259" key="6">
    <source>
        <dbReference type="Pfam" id="PF00149"/>
    </source>
</evidence>
<feature type="binding site" evidence="5">
    <location>
        <position position="41"/>
    </location>
    <ligand>
        <name>AMP</name>
        <dbReference type="ChEBI" id="CHEBI:456215"/>
    </ligand>
</feature>
<feature type="binding site" evidence="5">
    <location>
        <position position="39"/>
    </location>
    <ligand>
        <name>Fe cation</name>
        <dbReference type="ChEBI" id="CHEBI:24875"/>
        <label>1</label>
    </ligand>
</feature>
<dbReference type="InterPro" id="IPR050884">
    <property type="entry name" value="CNP_phosphodiesterase-III"/>
</dbReference>
<name>A0A1M5YGT8_9VIBR</name>
<evidence type="ECO:0000256" key="3">
    <source>
        <dbReference type="ARBA" id="ARBA00023004"/>
    </source>
</evidence>
<comment type="similarity">
    <text evidence="4 5">Belongs to the cyclic nucleotide phosphodiesterase class-III family.</text>
</comment>
<gene>
    <name evidence="7" type="primary">cpdA_1</name>
    <name evidence="5" type="synonym">cpdA</name>
    <name evidence="7" type="ORF">VA7868_01720</name>
</gene>
<keyword evidence="3 5" id="KW-0408">Iron</keyword>
<dbReference type="CDD" id="cd07402">
    <property type="entry name" value="MPP_GpdQ"/>
    <property type="match status" value="1"/>
</dbReference>
<dbReference type="InterPro" id="IPR026575">
    <property type="entry name" value="GpdQ/CpdA-like"/>
</dbReference>
<dbReference type="PANTHER" id="PTHR42988">
    <property type="entry name" value="PHOSPHOHYDROLASE"/>
    <property type="match status" value="1"/>
</dbReference>
<feature type="binding site" evidence="5">
    <location>
        <position position="222"/>
    </location>
    <ligand>
        <name>Fe cation</name>
        <dbReference type="ChEBI" id="CHEBI:24875"/>
        <label>1</label>
    </ligand>
</feature>
<evidence type="ECO:0000256" key="4">
    <source>
        <dbReference type="ARBA" id="ARBA00025742"/>
    </source>
</evidence>
<dbReference type="Gene3D" id="3.60.21.10">
    <property type="match status" value="1"/>
</dbReference>
<comment type="function">
    <text evidence="5">Hydrolyzes cAMP to 5'-AMP. Plays an important regulatory role in modulating the intracellular concentration of cAMP, thereby influencing cAMP-dependent processes.</text>
</comment>
<feature type="binding site" evidence="5">
    <location>
        <begin position="111"/>
        <end position="112"/>
    </location>
    <ligand>
        <name>AMP</name>
        <dbReference type="ChEBI" id="CHEBI:456215"/>
    </ligand>
</feature>
<evidence type="ECO:0000313" key="8">
    <source>
        <dbReference type="Proteomes" id="UP000184608"/>
    </source>
</evidence>
<keyword evidence="8" id="KW-1185">Reference proteome</keyword>
<feature type="binding site" evidence="5">
    <location>
        <position position="222"/>
    </location>
    <ligand>
        <name>AMP</name>
        <dbReference type="ChEBI" id="CHEBI:456215"/>
    </ligand>
</feature>
<dbReference type="STRING" id="1216006.VA7868_01720"/>
<dbReference type="GO" id="GO:0004115">
    <property type="term" value="F:3',5'-cyclic-AMP phosphodiesterase activity"/>
    <property type="evidence" value="ECO:0007669"/>
    <property type="project" value="UniProtKB-UniRule"/>
</dbReference>
<keyword evidence="5" id="KW-0114">cAMP</keyword>
<dbReference type="NCBIfam" id="NF008359">
    <property type="entry name" value="PRK11148.1"/>
    <property type="match status" value="1"/>
</dbReference>
<comment type="cofactor">
    <cofactor evidence="5">
        <name>Fe(2+)</name>
        <dbReference type="ChEBI" id="CHEBI:29033"/>
    </cofactor>
    <text evidence="5">Binds 2 Fe(2+) ions per subunit.</text>
</comment>
<organism evidence="7 8">
    <name type="scientific">Vibrio aerogenes CECT 7868</name>
    <dbReference type="NCBI Taxonomy" id="1216006"/>
    <lineage>
        <taxon>Bacteria</taxon>
        <taxon>Pseudomonadati</taxon>
        <taxon>Pseudomonadota</taxon>
        <taxon>Gammaproteobacteria</taxon>
        <taxon>Vibrionales</taxon>
        <taxon>Vibrionaceae</taxon>
        <taxon>Vibrio</taxon>
    </lineage>
</organism>
<dbReference type="SUPFAM" id="SSF56300">
    <property type="entry name" value="Metallo-dependent phosphatases"/>
    <property type="match status" value="1"/>
</dbReference>
<feature type="binding site" evidence="5">
    <location>
        <position position="41"/>
    </location>
    <ligand>
        <name>Fe cation</name>
        <dbReference type="ChEBI" id="CHEBI:24875"/>
        <label>1</label>
    </ligand>
</feature>
<keyword evidence="2 5" id="KW-0378">Hydrolase</keyword>
<evidence type="ECO:0000256" key="1">
    <source>
        <dbReference type="ARBA" id="ARBA00022723"/>
    </source>
</evidence>
<accession>A0A1M5YGT8</accession>
<feature type="binding site" evidence="5">
    <location>
        <position position="181"/>
    </location>
    <ligand>
        <name>Fe cation</name>
        <dbReference type="ChEBI" id="CHEBI:24875"/>
        <label>2</label>
    </ligand>
</feature>
<comment type="catalytic activity">
    <reaction evidence="5">
        <text>3',5'-cyclic AMP + H2O = AMP + H(+)</text>
        <dbReference type="Rhea" id="RHEA:25277"/>
        <dbReference type="ChEBI" id="CHEBI:15377"/>
        <dbReference type="ChEBI" id="CHEBI:15378"/>
        <dbReference type="ChEBI" id="CHEBI:58165"/>
        <dbReference type="ChEBI" id="CHEBI:456215"/>
        <dbReference type="EC" id="3.1.4.53"/>
    </reaction>
</comment>
<dbReference type="EC" id="3.1.4.53" evidence="5"/>
<feature type="binding site" evidence="5">
    <location>
        <position position="81"/>
    </location>
    <ligand>
        <name>Fe cation</name>
        <dbReference type="ChEBI" id="CHEBI:24875"/>
        <label>2</label>
    </ligand>
</feature>
<dbReference type="GO" id="GO:0046872">
    <property type="term" value="F:metal ion binding"/>
    <property type="evidence" value="ECO:0007669"/>
    <property type="project" value="UniProtKB-UniRule"/>
</dbReference>
<feature type="binding site" evidence="5">
    <location>
        <position position="220"/>
    </location>
    <ligand>
        <name>Fe cation</name>
        <dbReference type="ChEBI" id="CHEBI:24875"/>
        <label>2</label>
    </ligand>
</feature>
<evidence type="ECO:0000256" key="5">
    <source>
        <dbReference type="HAMAP-Rule" id="MF_00905"/>
    </source>
</evidence>
<dbReference type="Pfam" id="PF00149">
    <property type="entry name" value="Metallophos"/>
    <property type="match status" value="1"/>
</dbReference>
<feature type="binding site" evidence="5">
    <location>
        <position position="81"/>
    </location>
    <ligand>
        <name>AMP</name>
        <dbReference type="ChEBI" id="CHEBI:456215"/>
    </ligand>
</feature>
<evidence type="ECO:0000313" key="7">
    <source>
        <dbReference type="EMBL" id="SHI11260.1"/>
    </source>
</evidence>
<proteinExistence type="inferred from homology"/>
<dbReference type="InterPro" id="IPR004843">
    <property type="entry name" value="Calcineurin-like_PHP"/>
</dbReference>
<dbReference type="GO" id="GO:0000166">
    <property type="term" value="F:nucleotide binding"/>
    <property type="evidence" value="ECO:0007669"/>
    <property type="project" value="UniProtKB-UniRule"/>
</dbReference>
<protein>
    <recommendedName>
        <fullName evidence="5">3',5'-cyclic adenosine monophosphate phosphodiesterase CpdA</fullName>
        <shortName evidence="5">3',5'-cyclic AMP phosphodiesterase</shortName>
        <shortName evidence="5">cAMP phosphodiesterase</shortName>
        <ecNumber evidence="5">3.1.4.53</ecNumber>
    </recommendedName>
</protein>
<keyword evidence="1 5" id="KW-0479">Metal-binding</keyword>
<sequence>MKAVLNEVRLNKDRNRCVDLDISLYSEPGETVKLIQITDTHLFSSDEGCLLSVNTADSFKTVVEEIIGRNVEFQAILATGDISQDHTDASYQRFADGIKDLKKPCLWLPGNHDEKSLMSHVLPSPQIFQPQHVEIGAHWQIVLLDSQVTGVPHGRVSDEQLAYLDEVLSRTSDKHTLVLLHHHPLLVGSAWLDQHSLKDRDKFWQIIHRYPHVKAILCGHVHQVMERDYYGVKVMSTPSTCVQFKPGSDEFSLDPVSPGWRELELHPDGQLTTCVSRLENGLFLPDFSANGY</sequence>
<dbReference type="Proteomes" id="UP000184608">
    <property type="component" value="Unassembled WGS sequence"/>
</dbReference>
<dbReference type="EMBL" id="FQXZ01000015">
    <property type="protein sequence ID" value="SHI11260.1"/>
    <property type="molecule type" value="Genomic_DNA"/>
</dbReference>
<feature type="domain" description="Calcineurin-like phosphoesterase" evidence="6">
    <location>
        <begin position="33"/>
        <end position="223"/>
    </location>
</feature>
<keyword evidence="5" id="KW-0547">Nucleotide-binding</keyword>
<dbReference type="InterPro" id="IPR029052">
    <property type="entry name" value="Metallo-depent_PP-like"/>
</dbReference>
<dbReference type="AlphaFoldDB" id="A0A1M5YGT8"/>
<feature type="binding site" evidence="5">
    <location>
        <position position="81"/>
    </location>
    <ligand>
        <name>Fe cation</name>
        <dbReference type="ChEBI" id="CHEBI:24875"/>
        <label>1</label>
    </ligand>
</feature>
<dbReference type="OrthoDB" id="9784378at2"/>
<feature type="binding site" evidence="5">
    <location>
        <position position="111"/>
    </location>
    <ligand>
        <name>Fe cation</name>
        <dbReference type="ChEBI" id="CHEBI:24875"/>
        <label>2</label>
    </ligand>
</feature>
<evidence type="ECO:0000256" key="2">
    <source>
        <dbReference type="ARBA" id="ARBA00022801"/>
    </source>
</evidence>
<dbReference type="PANTHER" id="PTHR42988:SF2">
    <property type="entry name" value="CYCLIC NUCLEOTIDE PHOSPHODIESTERASE CBUA0032-RELATED"/>
    <property type="match status" value="1"/>
</dbReference>
<dbReference type="InterPro" id="IPR046379">
    <property type="entry name" value="cAMP_phosphodiest_CpdA"/>
</dbReference>
<reference evidence="7 8" key="1">
    <citation type="submission" date="2016-11" db="EMBL/GenBank/DDBJ databases">
        <authorList>
            <person name="Jaros S."/>
            <person name="Januszkiewicz K."/>
            <person name="Wedrychowicz H."/>
        </authorList>
    </citation>
    <scope>NUCLEOTIDE SEQUENCE [LARGE SCALE GENOMIC DNA]</scope>
    <source>
        <strain evidence="7 8">CECT 7868</strain>
    </source>
</reference>